<evidence type="ECO:0000313" key="2">
    <source>
        <dbReference type="EMBL" id="MDN3620407.1"/>
    </source>
</evidence>
<dbReference type="CDD" id="cd02440">
    <property type="entry name" value="AdoMet_MTases"/>
    <property type="match status" value="1"/>
</dbReference>
<comment type="caution">
    <text evidence="2">The sequence shown here is derived from an EMBL/GenBank/DDBJ whole genome shotgun (WGS) entry which is preliminary data.</text>
</comment>
<protein>
    <submittedName>
        <fullName evidence="2">Class I SAM-dependent methyltransferase</fullName>
        <ecNumber evidence="2">2.1.1.-</ecNumber>
    </submittedName>
</protein>
<dbReference type="PANTHER" id="PTHR43861">
    <property type="entry name" value="TRANS-ACONITATE 2-METHYLTRANSFERASE-RELATED"/>
    <property type="match status" value="1"/>
</dbReference>
<dbReference type="GO" id="GO:0008168">
    <property type="term" value="F:methyltransferase activity"/>
    <property type="evidence" value="ECO:0007669"/>
    <property type="project" value="UniProtKB-KW"/>
</dbReference>
<dbReference type="EC" id="2.1.1.-" evidence="2"/>
<organism evidence="2 3">
    <name type="scientific">Polaribacter sejongensis</name>
    <dbReference type="NCBI Taxonomy" id="985043"/>
    <lineage>
        <taxon>Bacteria</taxon>
        <taxon>Pseudomonadati</taxon>
        <taxon>Bacteroidota</taxon>
        <taxon>Flavobacteriia</taxon>
        <taxon>Flavobacteriales</taxon>
        <taxon>Flavobacteriaceae</taxon>
    </lineage>
</organism>
<reference evidence="2 3" key="1">
    <citation type="journal article" date="2014" name="Int. J. Syst. Evol. Microbiol.">
        <title>Complete genome sequence of Corynebacterium casei LMG S-19264T (=DSM 44701T), isolated from a smear-ripened cheese.</title>
        <authorList>
            <consortium name="US DOE Joint Genome Institute (JGI-PGF)"/>
            <person name="Walter F."/>
            <person name="Albersmeier A."/>
            <person name="Kalinowski J."/>
            <person name="Ruckert C."/>
        </authorList>
    </citation>
    <scope>NUCLEOTIDE SEQUENCE [LARGE SCALE GENOMIC DNA]</scope>
    <source>
        <strain evidence="2 3">CECT 8670</strain>
    </source>
</reference>
<dbReference type="Pfam" id="PF08242">
    <property type="entry name" value="Methyltransf_12"/>
    <property type="match status" value="1"/>
</dbReference>
<dbReference type="Gene3D" id="3.40.50.150">
    <property type="entry name" value="Vaccinia Virus protein VP39"/>
    <property type="match status" value="1"/>
</dbReference>
<keyword evidence="2" id="KW-0489">Methyltransferase</keyword>
<dbReference type="InterPro" id="IPR029063">
    <property type="entry name" value="SAM-dependent_MTases_sf"/>
</dbReference>
<accession>A0AAJ1QYD3</accession>
<evidence type="ECO:0000259" key="1">
    <source>
        <dbReference type="Pfam" id="PF08242"/>
    </source>
</evidence>
<dbReference type="InterPro" id="IPR013217">
    <property type="entry name" value="Methyltransf_12"/>
</dbReference>
<keyword evidence="2" id="KW-0808">Transferase</keyword>
<dbReference type="Proteomes" id="UP001228636">
    <property type="component" value="Unassembled WGS sequence"/>
</dbReference>
<dbReference type="EMBL" id="JAUFQH010000010">
    <property type="protein sequence ID" value="MDN3620407.1"/>
    <property type="molecule type" value="Genomic_DNA"/>
</dbReference>
<gene>
    <name evidence="2" type="ORF">QWY81_13150</name>
</gene>
<evidence type="ECO:0000313" key="3">
    <source>
        <dbReference type="Proteomes" id="UP001228636"/>
    </source>
</evidence>
<feature type="domain" description="Methyltransferase type 12" evidence="1">
    <location>
        <begin position="68"/>
        <end position="150"/>
    </location>
</feature>
<dbReference type="GO" id="GO:0032259">
    <property type="term" value="P:methylation"/>
    <property type="evidence" value="ECO:0007669"/>
    <property type="project" value="UniProtKB-KW"/>
</dbReference>
<dbReference type="RefSeq" id="WP_261973446.1">
    <property type="nucleotide sequence ID" value="NZ_CP103460.1"/>
</dbReference>
<dbReference type="AlphaFoldDB" id="A0AAJ1QYD3"/>
<dbReference type="SUPFAM" id="SSF53335">
    <property type="entry name" value="S-adenosyl-L-methionine-dependent methyltransferases"/>
    <property type="match status" value="1"/>
</dbReference>
<name>A0AAJ1QYD3_9FLAO</name>
<proteinExistence type="predicted"/>
<sequence>MKNTNIKKNKKPWPTKDAMDQVYKMKLWGSNNAEFYSGSGSHQPEIIEPYIETISSFLTSFKNAITVLDLGCGDFNIGKNFVKLTQKYTAIDIVSELIKYNKEHFKVVNLNFECLDIAKDDLPKADCIILRQVLQHLSNTEVQSVVAKLSNFKYVILTEHLPLGNFTPNKDIISGQGIRIKKKSGIDLLATPFNMKGKEEKELLSYTLEDGKGKIVTTLYTIF</sequence>